<dbReference type="EMBL" id="KV878345">
    <property type="protein sequence ID" value="OJJ45357.1"/>
    <property type="molecule type" value="Genomic_DNA"/>
</dbReference>
<accession>A0A1L9SE38</accession>
<dbReference type="GeneID" id="34614525"/>
<evidence type="ECO:0000256" key="1">
    <source>
        <dbReference type="SAM" id="Coils"/>
    </source>
</evidence>
<evidence type="ECO:0000313" key="4">
    <source>
        <dbReference type="Proteomes" id="UP000184188"/>
    </source>
</evidence>
<dbReference type="Proteomes" id="UP000184188">
    <property type="component" value="Unassembled WGS sequence"/>
</dbReference>
<evidence type="ECO:0000313" key="3">
    <source>
        <dbReference type="EMBL" id="OJJ45357.1"/>
    </source>
</evidence>
<keyword evidence="1" id="KW-0175">Coiled coil</keyword>
<name>A0A1L9SE38_9EURO</name>
<feature type="coiled-coil region" evidence="1">
    <location>
        <begin position="53"/>
        <end position="87"/>
    </location>
</feature>
<organism evidence="3 4">
    <name type="scientific">Penicilliopsis zonata CBS 506.65</name>
    <dbReference type="NCBI Taxonomy" id="1073090"/>
    <lineage>
        <taxon>Eukaryota</taxon>
        <taxon>Fungi</taxon>
        <taxon>Dikarya</taxon>
        <taxon>Ascomycota</taxon>
        <taxon>Pezizomycotina</taxon>
        <taxon>Eurotiomycetes</taxon>
        <taxon>Eurotiomycetidae</taxon>
        <taxon>Eurotiales</taxon>
        <taxon>Aspergillaceae</taxon>
        <taxon>Penicilliopsis</taxon>
    </lineage>
</organism>
<keyword evidence="4" id="KW-1185">Reference proteome</keyword>
<dbReference type="VEuPathDB" id="FungiDB:ASPZODRAFT_26711"/>
<reference evidence="4" key="1">
    <citation type="journal article" date="2017" name="Genome Biol.">
        <title>Comparative genomics reveals high biological diversity and specific adaptations in the industrially and medically important fungal genus Aspergillus.</title>
        <authorList>
            <person name="de Vries R.P."/>
            <person name="Riley R."/>
            <person name="Wiebenga A."/>
            <person name="Aguilar-Osorio G."/>
            <person name="Amillis S."/>
            <person name="Uchima C.A."/>
            <person name="Anderluh G."/>
            <person name="Asadollahi M."/>
            <person name="Askin M."/>
            <person name="Barry K."/>
            <person name="Battaglia E."/>
            <person name="Bayram O."/>
            <person name="Benocci T."/>
            <person name="Braus-Stromeyer S.A."/>
            <person name="Caldana C."/>
            <person name="Canovas D."/>
            <person name="Cerqueira G.C."/>
            <person name="Chen F."/>
            <person name="Chen W."/>
            <person name="Choi C."/>
            <person name="Clum A."/>
            <person name="Dos Santos R.A."/>
            <person name="Damasio A.R."/>
            <person name="Diallinas G."/>
            <person name="Emri T."/>
            <person name="Fekete E."/>
            <person name="Flipphi M."/>
            <person name="Freyberg S."/>
            <person name="Gallo A."/>
            <person name="Gournas C."/>
            <person name="Habgood R."/>
            <person name="Hainaut M."/>
            <person name="Harispe M.L."/>
            <person name="Henrissat B."/>
            <person name="Hilden K.S."/>
            <person name="Hope R."/>
            <person name="Hossain A."/>
            <person name="Karabika E."/>
            <person name="Karaffa L."/>
            <person name="Karanyi Z."/>
            <person name="Krasevec N."/>
            <person name="Kuo A."/>
            <person name="Kusch H."/>
            <person name="LaButti K."/>
            <person name="Lagendijk E.L."/>
            <person name="Lapidus A."/>
            <person name="Levasseur A."/>
            <person name="Lindquist E."/>
            <person name="Lipzen A."/>
            <person name="Logrieco A.F."/>
            <person name="MacCabe A."/>
            <person name="Maekelae M.R."/>
            <person name="Malavazi I."/>
            <person name="Melin P."/>
            <person name="Meyer V."/>
            <person name="Mielnichuk N."/>
            <person name="Miskei M."/>
            <person name="Molnar A.P."/>
            <person name="Mule G."/>
            <person name="Ngan C.Y."/>
            <person name="Orejas M."/>
            <person name="Orosz E."/>
            <person name="Ouedraogo J.P."/>
            <person name="Overkamp K.M."/>
            <person name="Park H.-S."/>
            <person name="Perrone G."/>
            <person name="Piumi F."/>
            <person name="Punt P.J."/>
            <person name="Ram A.F."/>
            <person name="Ramon A."/>
            <person name="Rauscher S."/>
            <person name="Record E."/>
            <person name="Riano-Pachon D.M."/>
            <person name="Robert V."/>
            <person name="Roehrig J."/>
            <person name="Ruller R."/>
            <person name="Salamov A."/>
            <person name="Salih N.S."/>
            <person name="Samson R.A."/>
            <person name="Sandor E."/>
            <person name="Sanguinetti M."/>
            <person name="Schuetze T."/>
            <person name="Sepcic K."/>
            <person name="Shelest E."/>
            <person name="Sherlock G."/>
            <person name="Sophianopoulou V."/>
            <person name="Squina F.M."/>
            <person name="Sun H."/>
            <person name="Susca A."/>
            <person name="Todd R.B."/>
            <person name="Tsang A."/>
            <person name="Unkles S.E."/>
            <person name="van de Wiele N."/>
            <person name="van Rossen-Uffink D."/>
            <person name="Oliveira J.V."/>
            <person name="Vesth T.C."/>
            <person name="Visser J."/>
            <person name="Yu J.-H."/>
            <person name="Zhou M."/>
            <person name="Andersen M.R."/>
            <person name="Archer D.B."/>
            <person name="Baker S.E."/>
            <person name="Benoit I."/>
            <person name="Brakhage A.A."/>
            <person name="Braus G.H."/>
            <person name="Fischer R."/>
            <person name="Frisvad J.C."/>
            <person name="Goldman G.H."/>
            <person name="Houbraken J."/>
            <person name="Oakley B."/>
            <person name="Pocsi I."/>
            <person name="Scazzocchio C."/>
            <person name="Seiboth B."/>
            <person name="vanKuyk P.A."/>
            <person name="Wortman J."/>
            <person name="Dyer P.S."/>
            <person name="Grigoriev I.V."/>
        </authorList>
    </citation>
    <scope>NUCLEOTIDE SEQUENCE [LARGE SCALE GENOMIC DNA]</scope>
    <source>
        <strain evidence="4">CBS 506.65</strain>
    </source>
</reference>
<keyword evidence="2" id="KW-0732">Signal</keyword>
<feature type="chain" id="PRO_5009887531" evidence="2">
    <location>
        <begin position="18"/>
        <end position="299"/>
    </location>
</feature>
<feature type="signal peptide" evidence="2">
    <location>
        <begin position="1"/>
        <end position="17"/>
    </location>
</feature>
<proteinExistence type="predicted"/>
<dbReference type="RefSeq" id="XP_022579867.1">
    <property type="nucleotide sequence ID" value="XM_022728061.1"/>
</dbReference>
<sequence>MKLQALFSVCLILGASAQWGDQYRYSGMNAMHEDELTECHNDRAECIMDRVLIQQAAETLQQEKSACEQAKDKLLQTQKTLVQQEQTCRADKTKAEQEKQASIQREKACRAELSHRQQTGVDEQKELEADLAECHNDRADCVVERTLLQGSLDASETEKNECLAREQTWLADKTSLEDQRDDAIRREHTCQLDNSKLQQQIQLLQQQQQQKVPCVRTPRTVTITSTGYFQNGGYLPEDGSNLVVSWQSGNTRDVWAIHDDLGPLGYINPAPGGQQKTRVVSVCGRVHCPRAPFVTFNVS</sequence>
<protein>
    <submittedName>
        <fullName evidence="3">Uncharacterized protein</fullName>
    </submittedName>
</protein>
<gene>
    <name evidence="3" type="ORF">ASPZODRAFT_26711</name>
</gene>
<evidence type="ECO:0000256" key="2">
    <source>
        <dbReference type="SAM" id="SignalP"/>
    </source>
</evidence>
<dbReference type="AlphaFoldDB" id="A0A1L9SE38"/>